<comment type="caution">
    <text evidence="2">The sequence shown here is derived from an EMBL/GenBank/DDBJ whole genome shotgun (WGS) entry which is preliminary data.</text>
</comment>
<dbReference type="EMBL" id="RZGK01000008">
    <property type="protein sequence ID" value="KAF9697169.1"/>
    <property type="molecule type" value="Genomic_DNA"/>
</dbReference>
<evidence type="ECO:0000259" key="1">
    <source>
        <dbReference type="Pfam" id="PF14479"/>
    </source>
</evidence>
<reference evidence="2" key="2">
    <citation type="submission" date="2020-09" db="EMBL/GenBank/DDBJ databases">
        <title>Reference genome assembly for Australian Ascochyta lentis isolate Al4.</title>
        <authorList>
            <person name="Lee R.C."/>
            <person name="Farfan-Caceres L.M."/>
            <person name="Debler J.W."/>
            <person name="Williams A.H."/>
            <person name="Henares B.M."/>
        </authorList>
    </citation>
    <scope>NUCLEOTIDE SEQUENCE</scope>
    <source>
        <strain evidence="2">Al4</strain>
    </source>
</reference>
<dbReference type="AlphaFoldDB" id="A0A8H7J5C3"/>
<sequence length="250" mass="27191">MAETAGLVVGGIGLAALFNSVVDCYGYASLGASFERDFATSQLLLEDSRWRLHRWGRAVDVQDEKAARSQLGKRYSDAGQLLEQIKTCLDVAQKKSVAYRHADPEPKLKGDAEVARATIRSLCRPPQRISRRAIWALHDHEALNRIINDIGSLLTALERISPAAELQRSAETDIKILGSPDALQTLLAAVEQGSSKAADRILQKAAKQQAGHLYSRTTNIAKAKTLMGDLISKSAARRLVFPRGVPAPSV</sequence>
<dbReference type="InterPro" id="IPR029498">
    <property type="entry name" value="HeLo_dom"/>
</dbReference>
<evidence type="ECO:0000313" key="2">
    <source>
        <dbReference type="EMBL" id="KAF9697169.1"/>
    </source>
</evidence>
<keyword evidence="3" id="KW-1185">Reference proteome</keyword>
<protein>
    <recommendedName>
        <fullName evidence="1">Prion-inhibition and propagation HeLo domain-containing protein</fullName>
    </recommendedName>
</protein>
<evidence type="ECO:0000313" key="3">
    <source>
        <dbReference type="Proteomes" id="UP000651452"/>
    </source>
</evidence>
<proteinExistence type="predicted"/>
<reference evidence="2" key="1">
    <citation type="submission" date="2018-12" db="EMBL/GenBank/DDBJ databases">
        <authorList>
            <person name="Syme R.A."/>
            <person name="Farfan-Caceres L."/>
            <person name="Lichtenzveig J."/>
        </authorList>
    </citation>
    <scope>NUCLEOTIDE SEQUENCE</scope>
    <source>
        <strain evidence="2">Al4</strain>
    </source>
</reference>
<dbReference type="Proteomes" id="UP000651452">
    <property type="component" value="Unassembled WGS sequence"/>
</dbReference>
<dbReference type="InterPro" id="IPR038305">
    <property type="entry name" value="HeLo_sf"/>
</dbReference>
<organism evidence="2 3">
    <name type="scientific">Ascochyta lentis</name>
    <dbReference type="NCBI Taxonomy" id="205686"/>
    <lineage>
        <taxon>Eukaryota</taxon>
        <taxon>Fungi</taxon>
        <taxon>Dikarya</taxon>
        <taxon>Ascomycota</taxon>
        <taxon>Pezizomycotina</taxon>
        <taxon>Dothideomycetes</taxon>
        <taxon>Pleosporomycetidae</taxon>
        <taxon>Pleosporales</taxon>
        <taxon>Pleosporineae</taxon>
        <taxon>Didymellaceae</taxon>
        <taxon>Ascochyta</taxon>
    </lineage>
</organism>
<gene>
    <name evidence="2" type="ORF">EKO04_005029</name>
</gene>
<dbReference type="Gene3D" id="1.20.120.1020">
    <property type="entry name" value="Prion-inhibition and propagation, HeLo domain"/>
    <property type="match status" value="1"/>
</dbReference>
<accession>A0A8H7J5C3</accession>
<dbReference type="Pfam" id="PF14479">
    <property type="entry name" value="HeLo"/>
    <property type="match status" value="1"/>
</dbReference>
<name>A0A8H7J5C3_9PLEO</name>
<feature type="domain" description="Prion-inhibition and propagation HeLo" evidence="1">
    <location>
        <begin position="6"/>
        <end position="184"/>
    </location>
</feature>
<dbReference type="OrthoDB" id="3760592at2759"/>